<dbReference type="PROSITE" id="PS00108">
    <property type="entry name" value="PROTEIN_KINASE_ST"/>
    <property type="match status" value="1"/>
</dbReference>
<gene>
    <name evidence="15" type="ORF">GOMPHAMPRED_007054</name>
</gene>
<evidence type="ECO:0000256" key="12">
    <source>
        <dbReference type="PROSITE-ProRule" id="PRU10141"/>
    </source>
</evidence>
<evidence type="ECO:0000256" key="3">
    <source>
        <dbReference type="ARBA" id="ARBA00022527"/>
    </source>
</evidence>
<feature type="compositionally biased region" description="Polar residues" evidence="13">
    <location>
        <begin position="1"/>
        <end position="16"/>
    </location>
</feature>
<keyword evidence="16" id="KW-1185">Reference proteome</keyword>
<keyword evidence="3" id="KW-0723">Serine/threonine-protein kinase</keyword>
<evidence type="ECO:0000256" key="1">
    <source>
        <dbReference type="ARBA" id="ARBA00006529"/>
    </source>
</evidence>
<evidence type="ECO:0000313" key="15">
    <source>
        <dbReference type="EMBL" id="CAF9910341.1"/>
    </source>
</evidence>
<protein>
    <recommendedName>
        <fullName evidence="2">mitogen-activated protein kinase</fullName>
        <ecNumber evidence="2">2.7.11.24</ecNumber>
    </recommendedName>
</protein>
<dbReference type="InterPro" id="IPR008271">
    <property type="entry name" value="Ser/Thr_kinase_AS"/>
</dbReference>
<comment type="caution">
    <text evidence="15">The sequence shown here is derived from an EMBL/GenBank/DDBJ whole genome shotgun (WGS) entry which is preliminary data.</text>
</comment>
<comment type="similarity">
    <text evidence="1">Belongs to the protein kinase superfamily. STE Ser/Thr protein kinase family. MAP kinase kinase kinase subfamily.</text>
</comment>
<dbReference type="OrthoDB" id="1043025at2759"/>
<evidence type="ECO:0000256" key="10">
    <source>
        <dbReference type="ARBA" id="ARBA00056158"/>
    </source>
</evidence>
<dbReference type="GO" id="GO:0038066">
    <property type="term" value="P:p38MAPK cascade"/>
    <property type="evidence" value="ECO:0007669"/>
    <property type="project" value="TreeGrafter"/>
</dbReference>
<evidence type="ECO:0000256" key="4">
    <source>
        <dbReference type="ARBA" id="ARBA00022679"/>
    </source>
</evidence>
<keyword evidence="6" id="KW-0418">Kinase</keyword>
<dbReference type="InterPro" id="IPR011009">
    <property type="entry name" value="Kinase-like_dom_sf"/>
</dbReference>
<dbReference type="Gene3D" id="1.10.510.10">
    <property type="entry name" value="Transferase(Phosphotransferase) domain 1"/>
    <property type="match status" value="1"/>
</dbReference>
<keyword evidence="4" id="KW-0808">Transferase</keyword>
<dbReference type="Pfam" id="PF00069">
    <property type="entry name" value="Pkinase"/>
    <property type="match status" value="1"/>
</dbReference>
<feature type="compositionally biased region" description="Polar residues" evidence="13">
    <location>
        <begin position="1351"/>
        <end position="1371"/>
    </location>
</feature>
<keyword evidence="5 12" id="KW-0547">Nucleotide-binding</keyword>
<feature type="region of interest" description="Disordered" evidence="13">
    <location>
        <begin position="1"/>
        <end position="106"/>
    </location>
</feature>
<keyword evidence="7 12" id="KW-0067">ATP-binding</keyword>
<feature type="compositionally biased region" description="Low complexity" evidence="13">
    <location>
        <begin position="123"/>
        <end position="138"/>
    </location>
</feature>
<feature type="binding site" evidence="12">
    <location>
        <position position="1087"/>
    </location>
    <ligand>
        <name>ATP</name>
        <dbReference type="ChEBI" id="CHEBI:30616"/>
    </ligand>
</feature>
<dbReference type="PANTHER" id="PTHR48016:SF32">
    <property type="entry name" value="MITOGEN-ACTIVATED PROTEIN KINASE KINASE KINASE 4"/>
    <property type="match status" value="1"/>
</dbReference>
<dbReference type="PANTHER" id="PTHR48016">
    <property type="entry name" value="MAP KINASE KINASE KINASE SSK2-RELATED-RELATED"/>
    <property type="match status" value="1"/>
</dbReference>
<proteinExistence type="inferred from homology"/>
<dbReference type="SMART" id="SM00220">
    <property type="entry name" value="S_TKc"/>
    <property type="match status" value="1"/>
</dbReference>
<reference evidence="15" key="1">
    <citation type="submission" date="2021-03" db="EMBL/GenBank/DDBJ databases">
        <authorList>
            <person name="Tagirdzhanova G."/>
        </authorList>
    </citation>
    <scope>NUCLEOTIDE SEQUENCE</scope>
</reference>
<evidence type="ECO:0000313" key="16">
    <source>
        <dbReference type="Proteomes" id="UP000664169"/>
    </source>
</evidence>
<dbReference type="CDD" id="cd06626">
    <property type="entry name" value="STKc_MEKK4"/>
    <property type="match status" value="1"/>
</dbReference>
<dbReference type="EC" id="2.7.11.24" evidence="2"/>
<evidence type="ECO:0000256" key="6">
    <source>
        <dbReference type="ARBA" id="ARBA00022777"/>
    </source>
</evidence>
<dbReference type="InterPro" id="IPR050538">
    <property type="entry name" value="MAP_kinase_kinase_kinase"/>
</dbReference>
<evidence type="ECO:0000259" key="14">
    <source>
        <dbReference type="PROSITE" id="PS50011"/>
    </source>
</evidence>
<evidence type="ECO:0000256" key="8">
    <source>
        <dbReference type="ARBA" id="ARBA00047919"/>
    </source>
</evidence>
<evidence type="ECO:0000256" key="9">
    <source>
        <dbReference type="ARBA" id="ARBA00048130"/>
    </source>
</evidence>
<dbReference type="FunFam" id="1.10.510.10:FF:000482">
    <property type="entry name" value="MAP kinase kinase kinase"/>
    <property type="match status" value="1"/>
</dbReference>
<dbReference type="PROSITE" id="PS50011">
    <property type="entry name" value="PROTEIN_KINASE_DOM"/>
    <property type="match status" value="1"/>
</dbReference>
<feature type="domain" description="Protein kinase" evidence="14">
    <location>
        <begin position="1058"/>
        <end position="1335"/>
    </location>
</feature>
<dbReference type="SUPFAM" id="SSF56112">
    <property type="entry name" value="Protein kinase-like (PK-like)"/>
    <property type="match status" value="1"/>
</dbReference>
<feature type="compositionally biased region" description="Polar residues" evidence="13">
    <location>
        <begin position="87"/>
        <end position="98"/>
    </location>
</feature>
<evidence type="ECO:0000256" key="5">
    <source>
        <dbReference type="ARBA" id="ARBA00022741"/>
    </source>
</evidence>
<dbReference type="InterPro" id="IPR017441">
    <property type="entry name" value="Protein_kinase_ATP_BS"/>
</dbReference>
<accession>A0A8H3EWX4</accession>
<name>A0A8H3EWX4_9LECA</name>
<evidence type="ECO:0000256" key="13">
    <source>
        <dbReference type="SAM" id="MobiDB-lite"/>
    </source>
</evidence>
<evidence type="ECO:0000256" key="11">
    <source>
        <dbReference type="ARBA" id="ARBA00065095"/>
    </source>
</evidence>
<dbReference type="GO" id="GO:0004707">
    <property type="term" value="F:MAP kinase activity"/>
    <property type="evidence" value="ECO:0007669"/>
    <property type="project" value="UniProtKB-EC"/>
</dbReference>
<feature type="region of interest" description="Disordered" evidence="13">
    <location>
        <begin position="1350"/>
        <end position="1371"/>
    </location>
</feature>
<dbReference type="Proteomes" id="UP000664169">
    <property type="component" value="Unassembled WGS sequence"/>
</dbReference>
<comment type="catalytic activity">
    <reaction evidence="9">
        <text>L-seryl-[protein] + ATP = O-phospho-L-seryl-[protein] + ADP + H(+)</text>
        <dbReference type="Rhea" id="RHEA:17989"/>
        <dbReference type="Rhea" id="RHEA-COMP:9863"/>
        <dbReference type="Rhea" id="RHEA-COMP:11604"/>
        <dbReference type="ChEBI" id="CHEBI:15378"/>
        <dbReference type="ChEBI" id="CHEBI:29999"/>
        <dbReference type="ChEBI" id="CHEBI:30616"/>
        <dbReference type="ChEBI" id="CHEBI:83421"/>
        <dbReference type="ChEBI" id="CHEBI:456216"/>
        <dbReference type="EC" id="2.7.11.24"/>
    </reaction>
    <physiologicalReaction direction="left-to-right" evidence="9">
        <dbReference type="Rhea" id="RHEA:17990"/>
    </physiologicalReaction>
</comment>
<dbReference type="PROSITE" id="PS00107">
    <property type="entry name" value="PROTEIN_KINASE_ATP"/>
    <property type="match status" value="1"/>
</dbReference>
<dbReference type="InterPro" id="IPR000719">
    <property type="entry name" value="Prot_kinase_dom"/>
</dbReference>
<feature type="region of interest" description="Disordered" evidence="13">
    <location>
        <begin position="1215"/>
        <end position="1237"/>
    </location>
</feature>
<evidence type="ECO:0000256" key="7">
    <source>
        <dbReference type="ARBA" id="ARBA00022840"/>
    </source>
</evidence>
<comment type="function">
    <text evidence="10">Kinase involved in a signal transduction pathway that is activated by changes in the osmolarity of the extracellular environment. Activates the PBS2 MAP kinase kinase by phosphorylation.</text>
</comment>
<comment type="catalytic activity">
    <reaction evidence="8">
        <text>L-threonyl-[protein] + ATP = O-phospho-L-threonyl-[protein] + ADP + H(+)</text>
        <dbReference type="Rhea" id="RHEA:46608"/>
        <dbReference type="Rhea" id="RHEA-COMP:11060"/>
        <dbReference type="Rhea" id="RHEA-COMP:11605"/>
        <dbReference type="ChEBI" id="CHEBI:15378"/>
        <dbReference type="ChEBI" id="CHEBI:30013"/>
        <dbReference type="ChEBI" id="CHEBI:30616"/>
        <dbReference type="ChEBI" id="CHEBI:61977"/>
        <dbReference type="ChEBI" id="CHEBI:456216"/>
        <dbReference type="EC" id="2.7.11.24"/>
    </reaction>
    <physiologicalReaction direction="left-to-right" evidence="8">
        <dbReference type="Rhea" id="RHEA:46609"/>
    </physiologicalReaction>
</comment>
<sequence>MNPAGASNNAGNTGDSTKLYHQATSLASVMEAPEETPRPDSDSSASPDEFSAHQVQPLGGHEPGYYDPSAQIVYTPATTLDGFPPTKWTSYTPTQHPQPSRKGSGVLATSYETGQILTNGLASPRPLRPSIPSRQPSSTYNPQRVPPHFIAINGKHRSSSSSKRERLSEAQYRAQEKPYVSRLIQVENHEYFNEPSTPSLGGYSSMSEDEDESPNVEAVFDNEYDQDVQLFYNTDDLQPSAEEMQNPGNRERLEWHNMLASVLRGDVVKQEKQRLIGVTDQKADKAYRNELWLWVRARACGRSTMAQQRLIDESRSSLHLGIESIIKFQIKGVTEVGKTASEQVQEIVEKLDKFESYYPSRAAFEAAYQRAASEEFRESSETLLSWHNTTLLINTQLNVLKQWVGNDELDLSRSRARSPSGTGLSDESSLLDRMLKEEALKSLGDRSPGALFYPLKQVIEYAKLSLVQNAEAFAQRHLPPFTEDLLTLISFPTRLVQEIIRMRVKYAKNMKDLSQQGNVMIEQVLQQFKSLVDLAYEMKKECFKFAQPEPGWDPPPCIDENYDETVVDAIRQYFKLINSQLVMNKNAFRETEILEIEWDWCNKNISNRFEGSDVGLAEQFCSLTSKSLQRLTLSFDRELHRKSEGGQDQEKRYRQLLDTVRIKQLKLFRFSRVLYSTFENATEYNINLPRGELQELYSALVSTNHFLVQPLEGGQDGIYIIAHSSLYTRPALIQSILEKPYIVDIIPGDPIEPYVLVLHHDEAIQWDGNRLDVALSGNTMETRSGRLRLIADGALQRLSNARLQFLELIGMNLDTVSEARAHLPRVNAELAKIKRTTGKLSTAIMDSVDIIRKQTQGQDNQEMIHACYVFATEFGKRSRSNMSSNQRLLSNIRLTKLALDWISFICDECIASDRKTFKWAVVALEFAMMMTRGPNVLAISDEEFTKFRVKVAGCMSLLISHFDIMGARSNLAAQAERQRLEALAGQIRKMDLSKMKSDAEAMEATRAALWEKLVKIDAGVKEKEAERRSLGRVLEETNEADRSLTYLSAAANQLNLRWQQGAYVGGGTFGSVYQALNLDSGQLMAVKEIRLQDPQLIPTIAQAIRDEMAVLEVLDHPNIVDYYGIEVHRDKVCIFMEFCSGGSLATLLEHGRIEDETVIQVYALQLLEGLAYLHTSHIIHRDIKPENILLDHLGIIKYVDFGAAKIIARKGKTVAADPSGHGGPQARAPGKQKSMTGTPMYMSPEVIRGQNEGHQGAVDVWSLGCVVLEMASGRRPWASLDNEWAIMYNIAQGNPPALPTSDQLSPEGLNFLRRCFERDPRHRATAAELLQTRWIMQIREEMELGVDMEIQTPSSESSSNAVSRQSSGSDV</sequence>
<comment type="subunit">
    <text evidence="11">Interacts with by SSK1.</text>
</comment>
<dbReference type="GO" id="GO:0005524">
    <property type="term" value="F:ATP binding"/>
    <property type="evidence" value="ECO:0007669"/>
    <property type="project" value="UniProtKB-UniRule"/>
</dbReference>
<organism evidence="15 16">
    <name type="scientific">Gomphillus americanus</name>
    <dbReference type="NCBI Taxonomy" id="1940652"/>
    <lineage>
        <taxon>Eukaryota</taxon>
        <taxon>Fungi</taxon>
        <taxon>Dikarya</taxon>
        <taxon>Ascomycota</taxon>
        <taxon>Pezizomycotina</taxon>
        <taxon>Lecanoromycetes</taxon>
        <taxon>OSLEUM clade</taxon>
        <taxon>Ostropomycetidae</taxon>
        <taxon>Ostropales</taxon>
        <taxon>Graphidaceae</taxon>
        <taxon>Gomphilloideae</taxon>
        <taxon>Gomphillus</taxon>
    </lineage>
</organism>
<evidence type="ECO:0000256" key="2">
    <source>
        <dbReference type="ARBA" id="ARBA00012411"/>
    </source>
</evidence>
<dbReference type="EMBL" id="CAJPDQ010000005">
    <property type="protein sequence ID" value="CAF9910341.1"/>
    <property type="molecule type" value="Genomic_DNA"/>
</dbReference>
<feature type="region of interest" description="Disordered" evidence="13">
    <location>
        <begin position="118"/>
        <end position="173"/>
    </location>
</feature>